<dbReference type="PROSITE" id="PS50943">
    <property type="entry name" value="HTH_CROC1"/>
    <property type="match status" value="1"/>
</dbReference>
<comment type="caution">
    <text evidence="3">The sequence shown here is derived from an EMBL/GenBank/DDBJ whole genome shotgun (WGS) entry which is preliminary data.</text>
</comment>
<dbReference type="Pfam" id="PF01381">
    <property type="entry name" value="HTH_3"/>
    <property type="match status" value="1"/>
</dbReference>
<dbReference type="SUPFAM" id="SSF47413">
    <property type="entry name" value="lambda repressor-like DNA-binding domains"/>
    <property type="match status" value="1"/>
</dbReference>
<evidence type="ECO:0000256" key="1">
    <source>
        <dbReference type="ARBA" id="ARBA00023125"/>
    </source>
</evidence>
<dbReference type="GO" id="GO:0003677">
    <property type="term" value="F:DNA binding"/>
    <property type="evidence" value="ECO:0007669"/>
    <property type="project" value="UniProtKB-KW"/>
</dbReference>
<evidence type="ECO:0000313" key="4">
    <source>
        <dbReference type="Proteomes" id="UP000439994"/>
    </source>
</evidence>
<reference evidence="3 4" key="1">
    <citation type="submission" date="2019-11" db="EMBL/GenBank/DDBJ databases">
        <title>P. haliotis isolates from Z. marina roots.</title>
        <authorList>
            <person name="Cohen M."/>
            <person name="Jospin G."/>
            <person name="Eisen J.A."/>
            <person name="Coil D.A."/>
        </authorList>
    </citation>
    <scope>NUCLEOTIDE SEQUENCE [LARGE SCALE GENOMIC DNA]</scope>
    <source>
        <strain evidence="3 4">UCD-MCMsp1aY</strain>
    </source>
</reference>
<evidence type="ECO:0000259" key="2">
    <source>
        <dbReference type="PROSITE" id="PS50943"/>
    </source>
</evidence>
<feature type="domain" description="HTH cro/C1-type" evidence="2">
    <location>
        <begin position="11"/>
        <end position="66"/>
    </location>
</feature>
<keyword evidence="1" id="KW-0238">DNA-binding</keyword>
<dbReference type="SMART" id="SM00530">
    <property type="entry name" value="HTH_XRE"/>
    <property type="match status" value="1"/>
</dbReference>
<dbReference type="InterPro" id="IPR001387">
    <property type="entry name" value="Cro/C1-type_HTH"/>
</dbReference>
<dbReference type="RefSeq" id="WP_155697064.1">
    <property type="nucleotide sequence ID" value="NZ_WOCD01000005.1"/>
</dbReference>
<keyword evidence="4" id="KW-1185">Reference proteome</keyword>
<accession>A0A6N8FES0</accession>
<name>A0A6N8FES0_9GAMM</name>
<proteinExistence type="predicted"/>
<sequence length="73" mass="8288">MAKLLPIDNNVKELRERHNNMTQGQLGELVGVTRQTVAAIEQRRYSPSLETAFRIAREFGVGLDDVFTWQGQS</sequence>
<dbReference type="Proteomes" id="UP000439994">
    <property type="component" value="Unassembled WGS sequence"/>
</dbReference>
<protein>
    <submittedName>
        <fullName evidence="3">Helix-turn-helix domain-containing protein</fullName>
    </submittedName>
</protein>
<dbReference type="CDD" id="cd00093">
    <property type="entry name" value="HTH_XRE"/>
    <property type="match status" value="1"/>
</dbReference>
<dbReference type="EMBL" id="WOCD01000005">
    <property type="protein sequence ID" value="MUH73657.1"/>
    <property type="molecule type" value="Genomic_DNA"/>
</dbReference>
<evidence type="ECO:0000313" key="3">
    <source>
        <dbReference type="EMBL" id="MUH73657.1"/>
    </source>
</evidence>
<dbReference type="OrthoDB" id="3034420at2"/>
<dbReference type="PANTHER" id="PTHR46558:SF4">
    <property type="entry name" value="DNA-BIDING PHAGE PROTEIN"/>
    <property type="match status" value="1"/>
</dbReference>
<dbReference type="InterPro" id="IPR010982">
    <property type="entry name" value="Lambda_DNA-bd_dom_sf"/>
</dbReference>
<organism evidence="3 4">
    <name type="scientific">Psychrosphaera haliotis</name>
    <dbReference type="NCBI Taxonomy" id="555083"/>
    <lineage>
        <taxon>Bacteria</taxon>
        <taxon>Pseudomonadati</taxon>
        <taxon>Pseudomonadota</taxon>
        <taxon>Gammaproteobacteria</taxon>
        <taxon>Alteromonadales</taxon>
        <taxon>Pseudoalteromonadaceae</taxon>
        <taxon>Psychrosphaera</taxon>
    </lineage>
</organism>
<gene>
    <name evidence="3" type="ORF">GNP35_14885</name>
</gene>
<dbReference type="PANTHER" id="PTHR46558">
    <property type="entry name" value="TRACRIPTIONAL REGULATORY PROTEIN-RELATED-RELATED"/>
    <property type="match status" value="1"/>
</dbReference>
<dbReference type="AlphaFoldDB" id="A0A6N8FES0"/>
<dbReference type="Gene3D" id="1.10.260.40">
    <property type="entry name" value="lambda repressor-like DNA-binding domains"/>
    <property type="match status" value="1"/>
</dbReference>